<keyword evidence="3" id="KW-0408">Iron</keyword>
<name>A0ABN4BT84_DEHRP</name>
<keyword evidence="1" id="KW-0479">Metal-binding</keyword>
<dbReference type="SUPFAM" id="SSF50692">
    <property type="entry name" value="ADC-like"/>
    <property type="match status" value="1"/>
</dbReference>
<evidence type="ECO:0000256" key="3">
    <source>
        <dbReference type="ARBA" id="ARBA00023004"/>
    </source>
</evidence>
<accession>A0ABN4BT84</accession>
<evidence type="ECO:0000256" key="1">
    <source>
        <dbReference type="ARBA" id="ARBA00022723"/>
    </source>
</evidence>
<evidence type="ECO:0000259" key="6">
    <source>
        <dbReference type="Pfam" id="PF01568"/>
    </source>
</evidence>
<protein>
    <submittedName>
        <fullName evidence="7">Formate dehydrogenase subunit alpha</fullName>
    </submittedName>
</protein>
<dbReference type="Gene3D" id="3.40.228.10">
    <property type="entry name" value="Dimethylsulfoxide Reductase, domain 2"/>
    <property type="match status" value="1"/>
</dbReference>
<evidence type="ECO:0000313" key="7">
    <source>
        <dbReference type="EMBL" id="AHF10678.1"/>
    </source>
</evidence>
<dbReference type="Pfam" id="PF01568">
    <property type="entry name" value="Molydop_binding"/>
    <property type="match status" value="1"/>
</dbReference>
<dbReference type="PANTHER" id="PTHR43105:SF14">
    <property type="entry name" value="FORMATE DEHYDROGENASE H"/>
    <property type="match status" value="1"/>
</dbReference>
<dbReference type="Gene3D" id="2.40.40.20">
    <property type="match status" value="1"/>
</dbReference>
<evidence type="ECO:0000256" key="4">
    <source>
        <dbReference type="ARBA" id="ARBA00023014"/>
    </source>
</evidence>
<dbReference type="InterPro" id="IPR009010">
    <property type="entry name" value="Asp_de-COase-like_dom_sf"/>
</dbReference>
<dbReference type="InterPro" id="IPR006657">
    <property type="entry name" value="MoPterin_dinucl-bd_dom"/>
</dbReference>
<dbReference type="Proteomes" id="UP000018934">
    <property type="component" value="Chromosome"/>
</dbReference>
<dbReference type="SUPFAM" id="SSF53706">
    <property type="entry name" value="Formate dehydrogenase/DMSO reductase, domains 1-3"/>
    <property type="match status" value="1"/>
</dbReference>
<evidence type="ECO:0000256" key="2">
    <source>
        <dbReference type="ARBA" id="ARBA00023002"/>
    </source>
</evidence>
<dbReference type="Gene3D" id="3.40.50.740">
    <property type="match status" value="1"/>
</dbReference>
<dbReference type="InterPro" id="IPR050123">
    <property type="entry name" value="Prok_molybdopt-oxidoreductase"/>
</dbReference>
<dbReference type="InterPro" id="IPR006478">
    <property type="entry name" value="Formate_DH_asu"/>
</dbReference>
<evidence type="ECO:0000313" key="8">
    <source>
        <dbReference type="Proteomes" id="UP000018934"/>
    </source>
</evidence>
<proteinExistence type="predicted"/>
<reference evidence="7 8" key="1">
    <citation type="journal article" date="2013" name="Stand. Genomic Sci.">
        <title>Complete genome sequence of Dehalobacter restrictus PER-K23(T.).</title>
        <authorList>
            <person name="Kruse T."/>
            <person name="Maillard J."/>
            <person name="Goodwin L."/>
            <person name="Woyke T."/>
            <person name="Teshima H."/>
            <person name="Bruce D."/>
            <person name="Detter C."/>
            <person name="Tapia R."/>
            <person name="Han C."/>
            <person name="Huntemann M."/>
            <person name="Wei C.L."/>
            <person name="Han J."/>
            <person name="Chen A."/>
            <person name="Kyrpides N."/>
            <person name="Szeto E."/>
            <person name="Markowitz V."/>
            <person name="Ivanova N."/>
            <person name="Pagani I."/>
            <person name="Pati A."/>
            <person name="Pitluck S."/>
            <person name="Nolan M."/>
            <person name="Holliger C."/>
            <person name="Smidt H."/>
        </authorList>
    </citation>
    <scope>NUCLEOTIDE SEQUENCE [LARGE SCALE GENOMIC DNA]</scope>
    <source>
        <strain evidence="8">DSM 9455</strain>
    </source>
</reference>
<dbReference type="PANTHER" id="PTHR43105">
    <property type="entry name" value="RESPIRATORY NITRATE REDUCTASE"/>
    <property type="match status" value="1"/>
</dbReference>
<sequence>MAGLATSFGSGAMTNSIGEIPHSKVIFVIGSNTTEAHPVIGGKIKQAVRNGCRLIVADPRGIELTGFAEVWMRLRPGTDITLVNGLMHIILNQGWEDRSFIEKRTEGYEGLKVILPKYTPEYVSRVTGVQEELLYQAAEIYATAESAQIFYTLGITEHITGTDNVMSLANLAMLTGNLGKENSGVNPLRGQNNVQGACDMGALPNFFPGYQKVEDEKARDKFEKVWGVPLNPNKGYMIPDMFEASLKGKLKAMYIMGEDPVSTDADAHHVRKGLQALDFLVVQDIFLTETAKLADVVLPGVSYAEKTGTFTNTERRVQMVNKAVEPAEGAKPDWQIISAIANRMGSDFNYHSTADIMNEVSSLAPQYAGISHERLGTHGLQWPVTCETHPGTPILHMDGCTRGNGLFMPIEARVSDELPDKDYPFLLSTGRKLSHYNISTRYSDVLSAYSAEEFAEVNPEDARNLNVCDGEKVRVSSRRGEVDTKVRVTDKVPPGMIFMTFHYVDSPVNVLTNAACDKVSGTYEYKVCAVRISK</sequence>
<gene>
    <name evidence="7" type="ORF">DEHRE_11885</name>
</gene>
<feature type="domain" description="Molybdopterin dinucleotide-binding" evidence="6">
    <location>
        <begin position="425"/>
        <end position="529"/>
    </location>
</feature>
<evidence type="ECO:0000259" key="5">
    <source>
        <dbReference type="Pfam" id="PF00384"/>
    </source>
</evidence>
<dbReference type="NCBIfam" id="TIGR01591">
    <property type="entry name" value="Fdh-alpha"/>
    <property type="match status" value="1"/>
</dbReference>
<keyword evidence="4" id="KW-0411">Iron-sulfur</keyword>
<dbReference type="InterPro" id="IPR006656">
    <property type="entry name" value="Mopterin_OxRdtase"/>
</dbReference>
<organism evidence="7 8">
    <name type="scientific">Dehalobacter restrictus (strain DSM 9455 / PER-K23)</name>
    <dbReference type="NCBI Taxonomy" id="871738"/>
    <lineage>
        <taxon>Bacteria</taxon>
        <taxon>Bacillati</taxon>
        <taxon>Bacillota</taxon>
        <taxon>Clostridia</taxon>
        <taxon>Eubacteriales</taxon>
        <taxon>Desulfitobacteriaceae</taxon>
        <taxon>Dehalobacter</taxon>
    </lineage>
</organism>
<keyword evidence="8" id="KW-1185">Reference proteome</keyword>
<dbReference type="Pfam" id="PF00384">
    <property type="entry name" value="Molybdopterin"/>
    <property type="match status" value="1"/>
</dbReference>
<dbReference type="EMBL" id="CP007033">
    <property type="protein sequence ID" value="AHF10678.1"/>
    <property type="molecule type" value="Genomic_DNA"/>
</dbReference>
<feature type="domain" description="Molybdopterin oxidoreductase" evidence="5">
    <location>
        <begin position="11"/>
        <end position="343"/>
    </location>
</feature>
<keyword evidence="2" id="KW-0560">Oxidoreductase</keyword>